<dbReference type="InterPro" id="IPR014756">
    <property type="entry name" value="Ig_E-set"/>
</dbReference>
<dbReference type="PANTHER" id="PTHR16165">
    <property type="entry name" value="NXPE FAMILY MEMBER"/>
    <property type="match status" value="1"/>
</dbReference>
<dbReference type="Gene3D" id="2.60.40.10">
    <property type="entry name" value="Immunoglobulins"/>
    <property type="match status" value="1"/>
</dbReference>
<keyword evidence="1" id="KW-0472">Membrane</keyword>
<dbReference type="InterPro" id="IPR026845">
    <property type="entry name" value="NXPH/NXPE"/>
</dbReference>
<dbReference type="SUPFAM" id="SSF81296">
    <property type="entry name" value="E set domains"/>
    <property type="match status" value="1"/>
</dbReference>
<dbReference type="AlphaFoldDB" id="A0A2J8X1G8"/>
<feature type="transmembrane region" description="Helical" evidence="1">
    <location>
        <begin position="12"/>
        <end position="31"/>
    </location>
</feature>
<dbReference type="Pfam" id="PF06312">
    <property type="entry name" value="Neurexophilin"/>
    <property type="match status" value="1"/>
</dbReference>
<dbReference type="PANTHER" id="PTHR16165:SF3">
    <property type="entry name" value="NXPE FAMILY MEMBER 1"/>
    <property type="match status" value="1"/>
</dbReference>
<gene>
    <name evidence="2" type="ORF">CR201_G0006113</name>
</gene>
<sequence length="287" mass="32596">MSSNTMLQKTLLILISFSVVTWMIFIISQNFTKLWSALSLSISVHYWNNSTKYLFPKTSLIPLKPLTETELRIKEIIEKLDQQIPPRPFTHVNTTTSATHSTATILNPRDMYCRGDQLNILLEVRDHLGRRKQYGGDFLRARMSSPALMAGASGKIMDFNNGTYLVSFTLFWEGQDPSEGASALWRARNQGYNKIIFKGKFVNGTSHVFTECGLTLNSSAELCEYLDDRDQEAFYCMKPQHMPCEALTYMTTRNREVSYLTDKENSLFHRMAPGETSIAGNQVQSGS</sequence>
<accession>A0A2J8X1G8</accession>
<protein>
    <submittedName>
        <fullName evidence="2">NXPE1 isoform 4</fullName>
    </submittedName>
</protein>
<dbReference type="EMBL" id="NDHI03003374">
    <property type="protein sequence ID" value="PNJ75870.1"/>
    <property type="molecule type" value="Genomic_DNA"/>
</dbReference>
<comment type="caution">
    <text evidence="2">The sequence shown here is derived from an EMBL/GenBank/DDBJ whole genome shotgun (WGS) entry which is preliminary data.</text>
</comment>
<evidence type="ECO:0000313" key="2">
    <source>
        <dbReference type="EMBL" id="PNJ75870.1"/>
    </source>
</evidence>
<reference evidence="2" key="1">
    <citation type="submission" date="2017-12" db="EMBL/GenBank/DDBJ databases">
        <title>High-resolution comparative analysis of great ape genomes.</title>
        <authorList>
            <person name="Pollen A."/>
            <person name="Hastie A."/>
            <person name="Hormozdiari F."/>
            <person name="Dougherty M."/>
            <person name="Liu R."/>
            <person name="Chaisson M."/>
            <person name="Hoppe E."/>
            <person name="Hill C."/>
            <person name="Pang A."/>
            <person name="Hillier L."/>
            <person name="Baker C."/>
            <person name="Armstrong J."/>
            <person name="Shendure J."/>
            <person name="Paten B."/>
            <person name="Wilson R."/>
            <person name="Chao H."/>
            <person name="Schneider V."/>
            <person name="Ventura M."/>
            <person name="Kronenberg Z."/>
            <person name="Murali S."/>
            <person name="Gordon D."/>
            <person name="Cantsilieris S."/>
            <person name="Munson K."/>
            <person name="Nelson B."/>
            <person name="Raja A."/>
            <person name="Underwood J."/>
            <person name="Diekhans M."/>
            <person name="Fiddes I."/>
            <person name="Haussler D."/>
            <person name="Eichler E."/>
        </authorList>
    </citation>
    <scope>NUCLEOTIDE SEQUENCE [LARGE SCALE GENOMIC DNA]</scope>
    <source>
        <strain evidence="2">Susie</strain>
    </source>
</reference>
<keyword evidence="1" id="KW-1133">Transmembrane helix</keyword>
<proteinExistence type="predicted"/>
<organism evidence="2">
    <name type="scientific">Pongo abelii</name>
    <name type="common">Sumatran orangutan</name>
    <name type="synonym">Pongo pygmaeus abelii</name>
    <dbReference type="NCBI Taxonomy" id="9601"/>
    <lineage>
        <taxon>Eukaryota</taxon>
        <taxon>Metazoa</taxon>
        <taxon>Chordata</taxon>
        <taxon>Craniata</taxon>
        <taxon>Vertebrata</taxon>
        <taxon>Euteleostomi</taxon>
        <taxon>Mammalia</taxon>
        <taxon>Eutheria</taxon>
        <taxon>Euarchontoglires</taxon>
        <taxon>Primates</taxon>
        <taxon>Haplorrhini</taxon>
        <taxon>Catarrhini</taxon>
        <taxon>Hominidae</taxon>
        <taxon>Pongo</taxon>
    </lineage>
</organism>
<keyword evidence="1" id="KW-0812">Transmembrane</keyword>
<dbReference type="InterPro" id="IPR013783">
    <property type="entry name" value="Ig-like_fold"/>
</dbReference>
<name>A0A2J8X1G8_PONAB</name>
<evidence type="ECO:0000256" key="1">
    <source>
        <dbReference type="SAM" id="Phobius"/>
    </source>
</evidence>